<feature type="domain" description="PAC" evidence="10">
    <location>
        <begin position="948"/>
        <end position="1000"/>
    </location>
</feature>
<dbReference type="SMART" id="SM00448">
    <property type="entry name" value="REC"/>
    <property type="match status" value="1"/>
</dbReference>
<dbReference type="OrthoDB" id="303614at2759"/>
<dbReference type="InterPro" id="IPR013656">
    <property type="entry name" value="PAS_4"/>
</dbReference>
<feature type="compositionally biased region" description="Basic and acidic residues" evidence="7">
    <location>
        <begin position="84"/>
        <end position="106"/>
    </location>
</feature>
<organism evidence="11 12">
    <name type="scientific">Penicillium rubens (strain ATCC 28089 / DSM 1075 / NRRL 1951 / Wisconsin 54-1255)</name>
    <name type="common">Penicillium chrysogenum</name>
    <dbReference type="NCBI Taxonomy" id="500485"/>
    <lineage>
        <taxon>Eukaryota</taxon>
        <taxon>Fungi</taxon>
        <taxon>Dikarya</taxon>
        <taxon>Ascomycota</taxon>
        <taxon>Pezizomycotina</taxon>
        <taxon>Eurotiomycetes</taxon>
        <taxon>Eurotiomycetidae</taxon>
        <taxon>Eurotiales</taxon>
        <taxon>Aspergillaceae</taxon>
        <taxon>Penicillium</taxon>
        <taxon>Penicillium chrysogenum species complex</taxon>
    </lineage>
</organism>
<dbReference type="Pfam" id="PF00512">
    <property type="entry name" value="HisKA"/>
    <property type="match status" value="1"/>
</dbReference>
<reference evidence="11 12" key="1">
    <citation type="journal article" date="2008" name="Nat. Biotechnol.">
        <title>Genome sequencing and analysis of the filamentous fungus Penicillium chrysogenum.</title>
        <authorList>
            <person name="van den Berg M.A."/>
            <person name="Albang R."/>
            <person name="Albermann K."/>
            <person name="Badger J.H."/>
            <person name="Daran J.-M."/>
            <person name="Driessen A.J.M."/>
            <person name="Garcia-Estrada C."/>
            <person name="Fedorova N.D."/>
            <person name="Harris D.M."/>
            <person name="Heijne W.H.M."/>
            <person name="Joardar V.S."/>
            <person name="Kiel J.A.K.W."/>
            <person name="Kovalchuk A."/>
            <person name="Martin J.F."/>
            <person name="Nierman W.C."/>
            <person name="Nijland J.G."/>
            <person name="Pronk J.T."/>
            <person name="Roubos J.A."/>
            <person name="van der Klei I.J."/>
            <person name="van Peij N.N.M.E."/>
            <person name="Veenhuis M."/>
            <person name="von Doehren H."/>
            <person name="Wagner C."/>
            <person name="Wortman J.R."/>
            <person name="Bovenberg R.A.L."/>
        </authorList>
    </citation>
    <scope>NUCLEOTIDE SEQUENCE [LARGE SCALE GENOMIC DNA]</scope>
    <source>
        <strain evidence="12">ATCC 28089 / DSM 1075 / NRRL 1951 / Wisconsin 54-1255</strain>
    </source>
</reference>
<dbReference type="SMART" id="SM00388">
    <property type="entry name" value="HisKA"/>
    <property type="match status" value="1"/>
</dbReference>
<dbReference type="InterPro" id="IPR003661">
    <property type="entry name" value="HisK_dim/P_dom"/>
</dbReference>
<feature type="compositionally biased region" description="Polar residues" evidence="7">
    <location>
        <begin position="819"/>
        <end position="858"/>
    </location>
</feature>
<dbReference type="Gene3D" id="1.10.287.130">
    <property type="match status" value="1"/>
</dbReference>
<dbReference type="InterPro" id="IPR036097">
    <property type="entry name" value="HisK_dim/P_sf"/>
</dbReference>
<dbReference type="HOGENOM" id="CLU_000263_0_0_1"/>
<dbReference type="PROSITE" id="PS50109">
    <property type="entry name" value="HIS_KIN"/>
    <property type="match status" value="1"/>
</dbReference>
<evidence type="ECO:0000256" key="5">
    <source>
        <dbReference type="ARBA" id="ARBA00022777"/>
    </source>
</evidence>
<feature type="region of interest" description="Disordered" evidence="7">
    <location>
        <begin position="484"/>
        <end position="526"/>
    </location>
</feature>
<comment type="catalytic activity">
    <reaction evidence="1">
        <text>ATP + protein L-histidine = ADP + protein N-phospho-L-histidine.</text>
        <dbReference type="EC" id="2.7.13.3"/>
    </reaction>
</comment>
<dbReference type="Gene3D" id="3.30.565.10">
    <property type="entry name" value="Histidine kinase-like ATPase, C-terminal domain"/>
    <property type="match status" value="1"/>
</dbReference>
<dbReference type="Gene3D" id="3.40.50.2300">
    <property type="match status" value="1"/>
</dbReference>
<feature type="region of interest" description="Disordered" evidence="7">
    <location>
        <begin position="539"/>
        <end position="561"/>
    </location>
</feature>
<dbReference type="PANTHER" id="PTHR43047">
    <property type="entry name" value="TWO-COMPONENT HISTIDINE PROTEIN KINASE"/>
    <property type="match status" value="1"/>
</dbReference>
<dbReference type="CDD" id="cd17546">
    <property type="entry name" value="REC_hyHK_CKI1_RcsC-like"/>
    <property type="match status" value="1"/>
</dbReference>
<evidence type="ECO:0000256" key="1">
    <source>
        <dbReference type="ARBA" id="ARBA00000085"/>
    </source>
</evidence>
<dbReference type="InterPro" id="IPR001610">
    <property type="entry name" value="PAC"/>
</dbReference>
<evidence type="ECO:0000256" key="3">
    <source>
        <dbReference type="ARBA" id="ARBA00022553"/>
    </source>
</evidence>
<dbReference type="SMART" id="SM00086">
    <property type="entry name" value="PAC"/>
    <property type="match status" value="2"/>
</dbReference>
<dbReference type="OMA" id="WGQKATF"/>
<gene>
    <name evidence="11" type="ORF">Pc13g09940</name>
    <name evidence="11" type="ORF">PCH_Pc13g09940</name>
</gene>
<feature type="region of interest" description="Disordered" evidence="7">
    <location>
        <begin position="1407"/>
        <end position="1494"/>
    </location>
</feature>
<dbReference type="Proteomes" id="UP000000724">
    <property type="component" value="Contig Pc00c13"/>
</dbReference>
<feature type="region of interest" description="Disordered" evidence="7">
    <location>
        <begin position="1"/>
        <end position="106"/>
    </location>
</feature>
<dbReference type="SUPFAM" id="SSF47384">
    <property type="entry name" value="Homodimeric domain of signal transducing histidine kinase"/>
    <property type="match status" value="1"/>
</dbReference>
<dbReference type="PRINTS" id="PR00344">
    <property type="entry name" value="BCTRLSENSOR"/>
</dbReference>
<feature type="domain" description="Histidine kinase" evidence="8">
    <location>
        <begin position="1187"/>
        <end position="1413"/>
    </location>
</feature>
<dbReference type="SUPFAM" id="SSF52172">
    <property type="entry name" value="CheY-like"/>
    <property type="match status" value="1"/>
</dbReference>
<dbReference type="eggNOG" id="KOG0519">
    <property type="taxonomic scope" value="Eukaryota"/>
</dbReference>
<feature type="region of interest" description="Disordered" evidence="7">
    <location>
        <begin position="709"/>
        <end position="729"/>
    </location>
</feature>
<dbReference type="SUPFAM" id="SSF55785">
    <property type="entry name" value="PYP-like sensor domain (PAS domain)"/>
    <property type="match status" value="2"/>
</dbReference>
<dbReference type="FunFam" id="1.10.287.130:FF:000024">
    <property type="entry name" value="Sensor histidine kinase/response regulator"/>
    <property type="match status" value="1"/>
</dbReference>
<keyword evidence="12" id="KW-1185">Reference proteome</keyword>
<dbReference type="InterPro" id="IPR001789">
    <property type="entry name" value="Sig_transdc_resp-reg_receiver"/>
</dbReference>
<keyword evidence="3 6" id="KW-0597">Phosphoprotein</keyword>
<proteinExistence type="predicted"/>
<feature type="modified residue" description="4-aspartylphosphate" evidence="6">
    <location>
        <position position="1784"/>
    </location>
</feature>
<feature type="compositionally biased region" description="Polar residues" evidence="7">
    <location>
        <begin position="15"/>
        <end position="27"/>
    </location>
</feature>
<dbReference type="PROSITE" id="PS50113">
    <property type="entry name" value="PAC"/>
    <property type="match status" value="2"/>
</dbReference>
<dbReference type="SUPFAM" id="SSF55874">
    <property type="entry name" value="ATPase domain of HSP90 chaperone/DNA topoisomerase II/histidine kinase"/>
    <property type="match status" value="1"/>
</dbReference>
<feature type="domain" description="Response regulatory" evidence="9">
    <location>
        <begin position="1714"/>
        <end position="1854"/>
    </location>
</feature>
<dbReference type="VEuPathDB" id="FungiDB:PCH_Pc13g09940"/>
<feature type="compositionally biased region" description="Low complexity" evidence="7">
    <location>
        <begin position="1461"/>
        <end position="1475"/>
    </location>
</feature>
<feature type="region of interest" description="Disordered" evidence="7">
    <location>
        <begin position="340"/>
        <end position="430"/>
    </location>
</feature>
<dbReference type="EC" id="2.7.13.3" evidence="2"/>
<feature type="compositionally biased region" description="Polar residues" evidence="7">
    <location>
        <begin position="388"/>
        <end position="402"/>
    </location>
</feature>
<feature type="compositionally biased region" description="Polar residues" evidence="7">
    <location>
        <begin position="484"/>
        <end position="503"/>
    </location>
</feature>
<dbReference type="InterPro" id="IPR004358">
    <property type="entry name" value="Sig_transdc_His_kin-like_C"/>
</dbReference>
<evidence type="ECO:0000313" key="12">
    <source>
        <dbReference type="Proteomes" id="UP000000724"/>
    </source>
</evidence>
<feature type="region of interest" description="Disordered" evidence="7">
    <location>
        <begin position="119"/>
        <end position="207"/>
    </location>
</feature>
<accession>B6H4P4</accession>
<dbReference type="GO" id="GO:0009927">
    <property type="term" value="F:histidine phosphotransfer kinase activity"/>
    <property type="evidence" value="ECO:0007669"/>
    <property type="project" value="TreeGrafter"/>
</dbReference>
<evidence type="ECO:0000256" key="2">
    <source>
        <dbReference type="ARBA" id="ARBA00012438"/>
    </source>
</evidence>
<dbReference type="GO" id="GO:0005886">
    <property type="term" value="C:plasma membrane"/>
    <property type="evidence" value="ECO:0007669"/>
    <property type="project" value="TreeGrafter"/>
</dbReference>
<dbReference type="InterPro" id="IPR035965">
    <property type="entry name" value="PAS-like_dom_sf"/>
</dbReference>
<sequence length="1879" mass="207970">MEDVHSRRSPPFPSPTETHPQVSQSHMQPLRSPGYRSPHGHQSQKLVDELADRVDALEKSSLQPSRLSRGDSAEQVVGLTPITEDARSEAERQEDQGRSSHTLKELRRQMEDLLVYQQMQQTQPVSSQNQPVSALSNDTPRKRRLSNTLSNASTEAPVATANTNTSAGSAGSAGTIKGVQTETPSDRKPAHTPSYPFPPMQSKPSKMGIEPTARGGPFRLKLPSEKPHFSTGPQTLPTEPKAVEPHPTFLPAHHSQIQEDPNFTSPDLYDLTLQLNADAGLEAWWSNLIDILQTHYGAERVSLAVPGDVTDLENVPWGQKAIFNQNVDTSLHELQARHIAKGPSTETSHSRKSVQQKTEPVSQAKMPGPSRPSLLSRHSFAGFDKNKGQTPHDPNQPQVSKNVKSEKKHVHIAPQNPPSTDHLMGGSSEAKDDTLNSLLGSMRQAVFPIPRPLEVELDPLIKRTGVVRLFGRTRPTILTREYTESAQYPQRWTESADSPNEMVQVTPDVDAPSDRGTGTMPMQQGLGVSGLKQYDEYEQIPQSPWSQSPAPSPAPRTHAEQNPFFTSHSVDEGAFSKHPPSHDYSTNLPLEAIGIDHSKTVIHIPLLHGGHSNRDSSSTVRFPVAVVSMLCTIVPYPANLRQSLSFLMPHLTTSFCLAQRYSQLERQLSSKVETPRYGHLLGLGGTFSDASSELELVAGLSGHVNYSAGDNNNNPMSAHTSITSPSDRSSIKFSPAVSAMGTPGFDLGHIGFGSANQSPGVASRSGGEGADSYFNVPQNKSARDNAPQHRPRLVKSKTTNIDSSTPISPDKVAWKPTTGDESNLQDQSFCTASPLQDTRPSNPLSPTQQSSRQASTNSLYAQLQRELPRPFSDTIAQLMLNSIPLHLFLAKPQSGEVIWTNSKFDAYRRSQHQEQKFRDPWQNIHSSESEHVHTKWANALRTGAQFTERVRVRRFNDESAYRWFIFRANPLLSSTGEVLYWIGSFLDIHEQHIAELEAIQEREKFAIDAKYRAFSNSIPQVVFEATENRGLIFVNEQWNLYTGQPLEEAHDLGFAKHVHPDDLEKCGELSLNRTSQSADQNDSGPYEFMVGSALDELVKRGIASLQQDENGRVFYSTEIRLRSRGGDFRWHLVRVVRVKTSSFGSEEASWYGTCTDINDRKNLERELNKAMQQLNHQMESKTKFFSNMSHEIRTPLNGILGTIPFILDTQLDSDQRRMLDTIQNSSTNLRELVDNILDVSRVEAGKMSMVKSWFHIRSMIEDVIDTIASRAIDKGLEINYLIGEDLPSMVIGDRFRIRQVLINLLGNAVKFTAQGEIHICCDMYRDPSANPDDTQAFMNFEVVDTGKGFSSQDAERLMQRFSQLGENGTQQHAGSGLGLFLSKQLVEMHGGKLTPSSKEGQGAKFSFDVKVDAPPPPSPSEQPKLMRQSSTASRRPAKPRTTSYQQAPPLAARDSDSSGKSSDTILSGSLSITSSALPTPDIGSAPLPPPLEQAGALENLPDAVSNTNIHSAVAKLDTPAAVASPTSQPSASPDTPVGPVSVPVNGPFSIVILCPLKNARQAIKQHIEQVVPYEIAFKVTTLPDVDEWKDAMHSASDVQPCTHLVLNLPTDDILEVIQSVSDPALDPAPVIVIISDLYQKRQISSRVKELAASGKQVFIVPKPVKPSAFSTIFDPKSKRELSKDRNQDMAREINNNFKTVSKMVKEVLGNKGYRILLVEDDETNRDVMLKYLDKIKLMSETASNGLECTNMVLSKEPGYYSLIIVSLLCTLSPRKTNRVHLQCDIQMPIKNGYDTCKDIRDWEQKNHYPQIPIMALSANAMTDQIENAARAGFNDYVTKPIKHNELGKMMMGLLEPGRPLMLLRDRLNPEQQQNIATRR</sequence>
<dbReference type="Pfam" id="PF00072">
    <property type="entry name" value="Response_reg"/>
    <property type="match status" value="1"/>
</dbReference>
<evidence type="ECO:0000259" key="9">
    <source>
        <dbReference type="PROSITE" id="PS50110"/>
    </source>
</evidence>
<evidence type="ECO:0000259" key="8">
    <source>
        <dbReference type="PROSITE" id="PS50109"/>
    </source>
</evidence>
<dbReference type="SMART" id="SM00387">
    <property type="entry name" value="HATPase_c"/>
    <property type="match status" value="1"/>
</dbReference>
<dbReference type="Gene3D" id="3.30.450.20">
    <property type="entry name" value="PAS domain"/>
    <property type="match status" value="2"/>
</dbReference>
<keyword evidence="5" id="KW-0418">Kinase</keyword>
<feature type="region of interest" description="Disordered" evidence="7">
    <location>
        <begin position="757"/>
        <end position="858"/>
    </location>
</feature>
<name>B6H4P4_PENRW</name>
<dbReference type="CDD" id="cd00082">
    <property type="entry name" value="HisKA"/>
    <property type="match status" value="1"/>
</dbReference>
<dbReference type="PANTHER" id="PTHR43047:SF74">
    <property type="entry name" value="HISTIDINE KINASE-RELATED"/>
    <property type="match status" value="1"/>
</dbReference>
<protein>
    <recommendedName>
        <fullName evidence="2">histidine kinase</fullName>
        <ecNumber evidence="2">2.7.13.3</ecNumber>
    </recommendedName>
</protein>
<dbReference type="InterPro" id="IPR011006">
    <property type="entry name" value="CheY-like_superfamily"/>
</dbReference>
<dbReference type="InterPro" id="IPR005467">
    <property type="entry name" value="His_kinase_dom"/>
</dbReference>
<dbReference type="EMBL" id="AM920428">
    <property type="protein sequence ID" value="CAP92063.1"/>
    <property type="molecule type" value="Genomic_DNA"/>
</dbReference>
<dbReference type="PROSITE" id="PS50110">
    <property type="entry name" value="RESPONSE_REGULATORY"/>
    <property type="match status" value="1"/>
</dbReference>
<evidence type="ECO:0000313" key="11">
    <source>
        <dbReference type="EMBL" id="CAP92063.1"/>
    </source>
</evidence>
<feature type="compositionally biased region" description="Low complexity" evidence="7">
    <location>
        <begin position="119"/>
        <end position="133"/>
    </location>
</feature>
<dbReference type="FunFam" id="3.30.565.10:FF:000010">
    <property type="entry name" value="Sensor histidine kinase RcsC"/>
    <property type="match status" value="1"/>
</dbReference>
<feature type="compositionally biased region" description="Polar residues" evidence="7">
    <location>
        <begin position="796"/>
        <end position="807"/>
    </location>
</feature>
<evidence type="ECO:0000256" key="6">
    <source>
        <dbReference type="PROSITE-ProRule" id="PRU00169"/>
    </source>
</evidence>
<dbReference type="InterPro" id="IPR000700">
    <property type="entry name" value="PAS-assoc_C"/>
</dbReference>
<feature type="compositionally biased region" description="Basic and acidic residues" evidence="7">
    <location>
        <begin position="46"/>
        <end position="58"/>
    </location>
</feature>
<dbReference type="BioCyc" id="PCHR:PC13G09940-MONOMER"/>
<evidence type="ECO:0000259" key="10">
    <source>
        <dbReference type="PROSITE" id="PS50113"/>
    </source>
</evidence>
<dbReference type="CDD" id="cd16922">
    <property type="entry name" value="HATPase_EvgS-ArcB-TorS-like"/>
    <property type="match status" value="1"/>
</dbReference>
<evidence type="ECO:0000256" key="4">
    <source>
        <dbReference type="ARBA" id="ARBA00022679"/>
    </source>
</evidence>
<dbReference type="GO" id="GO:0000155">
    <property type="term" value="F:phosphorelay sensor kinase activity"/>
    <property type="evidence" value="ECO:0007669"/>
    <property type="project" value="InterPro"/>
</dbReference>
<dbReference type="Pfam" id="PF02518">
    <property type="entry name" value="HATPase_c"/>
    <property type="match status" value="1"/>
</dbReference>
<feature type="domain" description="PAC" evidence="10">
    <location>
        <begin position="1115"/>
        <end position="1169"/>
    </location>
</feature>
<dbReference type="Pfam" id="PF08448">
    <property type="entry name" value="PAS_4"/>
    <property type="match status" value="1"/>
</dbReference>
<keyword evidence="4" id="KW-0808">Transferase</keyword>
<dbReference type="InterPro" id="IPR003594">
    <property type="entry name" value="HATPase_dom"/>
</dbReference>
<feature type="compositionally biased region" description="Low complexity" evidence="7">
    <location>
        <begin position="159"/>
        <end position="175"/>
    </location>
</feature>
<dbReference type="FunFam" id="3.40.50.2300:FF:000158">
    <property type="entry name" value="Sensor histidine kinase/response regulator"/>
    <property type="match status" value="1"/>
</dbReference>
<evidence type="ECO:0000256" key="7">
    <source>
        <dbReference type="SAM" id="MobiDB-lite"/>
    </source>
</evidence>
<dbReference type="InterPro" id="IPR036890">
    <property type="entry name" value="HATPase_C_sf"/>
</dbReference>